<dbReference type="EMBL" id="JALNTZ010001119">
    <property type="protein sequence ID" value="KAJ3628685.1"/>
    <property type="molecule type" value="Genomic_DNA"/>
</dbReference>
<dbReference type="AlphaFoldDB" id="A0AA38HJJ3"/>
<dbReference type="Proteomes" id="UP001168821">
    <property type="component" value="Unassembled WGS sequence"/>
</dbReference>
<evidence type="ECO:0000313" key="2">
    <source>
        <dbReference type="EMBL" id="KAJ3628685.1"/>
    </source>
</evidence>
<name>A0AA38HJJ3_9CUCU</name>
<evidence type="ECO:0000313" key="3">
    <source>
        <dbReference type="Proteomes" id="UP001168821"/>
    </source>
</evidence>
<feature type="region of interest" description="Disordered" evidence="1">
    <location>
        <begin position="59"/>
        <end position="93"/>
    </location>
</feature>
<comment type="caution">
    <text evidence="2">The sequence shown here is derived from an EMBL/GenBank/DDBJ whole genome shotgun (WGS) entry which is preliminary data.</text>
</comment>
<proteinExistence type="predicted"/>
<gene>
    <name evidence="2" type="ORF">Zmor_003963</name>
</gene>
<keyword evidence="3" id="KW-1185">Reference proteome</keyword>
<organism evidence="2 3">
    <name type="scientific">Zophobas morio</name>
    <dbReference type="NCBI Taxonomy" id="2755281"/>
    <lineage>
        <taxon>Eukaryota</taxon>
        <taxon>Metazoa</taxon>
        <taxon>Ecdysozoa</taxon>
        <taxon>Arthropoda</taxon>
        <taxon>Hexapoda</taxon>
        <taxon>Insecta</taxon>
        <taxon>Pterygota</taxon>
        <taxon>Neoptera</taxon>
        <taxon>Endopterygota</taxon>
        <taxon>Coleoptera</taxon>
        <taxon>Polyphaga</taxon>
        <taxon>Cucujiformia</taxon>
        <taxon>Tenebrionidae</taxon>
        <taxon>Zophobas</taxon>
    </lineage>
</organism>
<reference evidence="2" key="1">
    <citation type="journal article" date="2023" name="G3 (Bethesda)">
        <title>Whole genome assemblies of Zophobas morio and Tenebrio molitor.</title>
        <authorList>
            <person name="Kaur S."/>
            <person name="Stinson S.A."/>
            <person name="diCenzo G.C."/>
        </authorList>
    </citation>
    <scope>NUCLEOTIDE SEQUENCE</scope>
    <source>
        <strain evidence="2">QUZm001</strain>
    </source>
</reference>
<protein>
    <submittedName>
        <fullName evidence="2">Uncharacterized protein</fullName>
    </submittedName>
</protein>
<sequence length="93" mass="10441">MAIVSMGRSSISPFLTNDAKDTSQCCPVVPRAARLLSRGTSLKVQFMVRVETQCVDERPDSMRLDPLAQVPPRSGVPTKPQHKRSIRYRPPHR</sequence>
<feature type="compositionally biased region" description="Basic residues" evidence="1">
    <location>
        <begin position="80"/>
        <end position="93"/>
    </location>
</feature>
<evidence type="ECO:0000256" key="1">
    <source>
        <dbReference type="SAM" id="MobiDB-lite"/>
    </source>
</evidence>
<accession>A0AA38HJJ3</accession>